<accession>A0AAE0HZ15</accession>
<evidence type="ECO:0000313" key="3">
    <source>
        <dbReference type="EMBL" id="KAK3315487.1"/>
    </source>
</evidence>
<gene>
    <name evidence="3" type="ORF">B0H66DRAFT_345302</name>
</gene>
<dbReference type="InterPro" id="IPR052953">
    <property type="entry name" value="Ser-rich/MCO-related"/>
</dbReference>
<keyword evidence="4" id="KW-1185">Reference proteome</keyword>
<organism evidence="3 4">
    <name type="scientific">Apodospora peruviana</name>
    <dbReference type="NCBI Taxonomy" id="516989"/>
    <lineage>
        <taxon>Eukaryota</taxon>
        <taxon>Fungi</taxon>
        <taxon>Dikarya</taxon>
        <taxon>Ascomycota</taxon>
        <taxon>Pezizomycotina</taxon>
        <taxon>Sordariomycetes</taxon>
        <taxon>Sordariomycetidae</taxon>
        <taxon>Sordariales</taxon>
        <taxon>Lasiosphaeriaceae</taxon>
        <taxon>Apodospora</taxon>
    </lineage>
</organism>
<evidence type="ECO:0008006" key="5">
    <source>
        <dbReference type="Google" id="ProtNLM"/>
    </source>
</evidence>
<keyword evidence="2" id="KW-0732">Signal</keyword>
<dbReference type="SUPFAM" id="SSF49503">
    <property type="entry name" value="Cupredoxins"/>
    <property type="match status" value="1"/>
</dbReference>
<dbReference type="InterPro" id="IPR008972">
    <property type="entry name" value="Cupredoxin"/>
</dbReference>
<dbReference type="CDD" id="cd00920">
    <property type="entry name" value="Cupredoxin"/>
    <property type="match status" value="1"/>
</dbReference>
<dbReference type="Gene3D" id="2.60.40.420">
    <property type="entry name" value="Cupredoxins - blue copper proteins"/>
    <property type="match status" value="1"/>
</dbReference>
<reference evidence="3" key="1">
    <citation type="journal article" date="2023" name="Mol. Phylogenet. Evol.">
        <title>Genome-scale phylogeny and comparative genomics of the fungal order Sordariales.</title>
        <authorList>
            <person name="Hensen N."/>
            <person name="Bonometti L."/>
            <person name="Westerberg I."/>
            <person name="Brannstrom I.O."/>
            <person name="Guillou S."/>
            <person name="Cros-Aarteil S."/>
            <person name="Calhoun S."/>
            <person name="Haridas S."/>
            <person name="Kuo A."/>
            <person name="Mondo S."/>
            <person name="Pangilinan J."/>
            <person name="Riley R."/>
            <person name="LaButti K."/>
            <person name="Andreopoulos B."/>
            <person name="Lipzen A."/>
            <person name="Chen C."/>
            <person name="Yan M."/>
            <person name="Daum C."/>
            <person name="Ng V."/>
            <person name="Clum A."/>
            <person name="Steindorff A."/>
            <person name="Ohm R.A."/>
            <person name="Martin F."/>
            <person name="Silar P."/>
            <person name="Natvig D.O."/>
            <person name="Lalanne C."/>
            <person name="Gautier V."/>
            <person name="Ament-Velasquez S.L."/>
            <person name="Kruys A."/>
            <person name="Hutchinson M.I."/>
            <person name="Powell A.J."/>
            <person name="Barry K."/>
            <person name="Miller A.N."/>
            <person name="Grigoriev I.V."/>
            <person name="Debuchy R."/>
            <person name="Gladieux P."/>
            <person name="Hiltunen Thoren M."/>
            <person name="Johannesson H."/>
        </authorList>
    </citation>
    <scope>NUCLEOTIDE SEQUENCE</scope>
    <source>
        <strain evidence="3">CBS 118394</strain>
    </source>
</reference>
<evidence type="ECO:0000256" key="1">
    <source>
        <dbReference type="SAM" id="MobiDB-lite"/>
    </source>
</evidence>
<dbReference type="AlphaFoldDB" id="A0AAE0HZ15"/>
<feature type="compositionally biased region" description="Low complexity" evidence="1">
    <location>
        <begin position="170"/>
        <end position="183"/>
    </location>
</feature>
<feature type="region of interest" description="Disordered" evidence="1">
    <location>
        <begin position="154"/>
        <end position="183"/>
    </location>
</feature>
<proteinExistence type="predicted"/>
<sequence>MQFTTLTLAALASLATAQKTHVVTVGMNATLTYSPNSLTGVAAGDLVQFQFKAGNHTVTQSTFDKPCEPISMNSNITGFHSGFQPVAASAAMGMIPTYTIMVNNTNPIWIYCAKEMHCEKGMVMVINENPTANSSRTLAAYKAAANSTAATILPGGESATGTGGTGGTTPGTADSAPGASGSPTAGAGMLAAPSTLILVAAAGLATFFL</sequence>
<name>A0AAE0HZ15_9PEZI</name>
<feature type="signal peptide" evidence="2">
    <location>
        <begin position="1"/>
        <end position="17"/>
    </location>
</feature>
<dbReference type="Proteomes" id="UP001283341">
    <property type="component" value="Unassembled WGS sequence"/>
</dbReference>
<evidence type="ECO:0000256" key="2">
    <source>
        <dbReference type="SAM" id="SignalP"/>
    </source>
</evidence>
<reference evidence="3" key="2">
    <citation type="submission" date="2023-06" db="EMBL/GenBank/DDBJ databases">
        <authorList>
            <consortium name="Lawrence Berkeley National Laboratory"/>
            <person name="Haridas S."/>
            <person name="Hensen N."/>
            <person name="Bonometti L."/>
            <person name="Westerberg I."/>
            <person name="Brannstrom I.O."/>
            <person name="Guillou S."/>
            <person name="Cros-Aarteil S."/>
            <person name="Calhoun S."/>
            <person name="Kuo A."/>
            <person name="Mondo S."/>
            <person name="Pangilinan J."/>
            <person name="Riley R."/>
            <person name="Labutti K."/>
            <person name="Andreopoulos B."/>
            <person name="Lipzen A."/>
            <person name="Chen C."/>
            <person name="Yanf M."/>
            <person name="Daum C."/>
            <person name="Ng V."/>
            <person name="Clum A."/>
            <person name="Steindorff A."/>
            <person name="Ohm R."/>
            <person name="Martin F."/>
            <person name="Silar P."/>
            <person name="Natvig D."/>
            <person name="Lalanne C."/>
            <person name="Gautier V."/>
            <person name="Ament-Velasquez S.L."/>
            <person name="Kruys A."/>
            <person name="Hutchinson M.I."/>
            <person name="Powell A.J."/>
            <person name="Barry K."/>
            <person name="Miller A.N."/>
            <person name="Grigoriev I.V."/>
            <person name="Debuchy R."/>
            <person name="Gladieux P."/>
            <person name="Thoren M.H."/>
            <person name="Johannesson H."/>
        </authorList>
    </citation>
    <scope>NUCLEOTIDE SEQUENCE</scope>
    <source>
        <strain evidence="3">CBS 118394</strain>
    </source>
</reference>
<dbReference type="EMBL" id="JAUEDM010000006">
    <property type="protein sequence ID" value="KAK3315487.1"/>
    <property type="molecule type" value="Genomic_DNA"/>
</dbReference>
<protein>
    <recommendedName>
        <fullName evidence="5">Cupredoxin</fullName>
    </recommendedName>
</protein>
<comment type="caution">
    <text evidence="3">The sequence shown here is derived from an EMBL/GenBank/DDBJ whole genome shotgun (WGS) entry which is preliminary data.</text>
</comment>
<evidence type="ECO:0000313" key="4">
    <source>
        <dbReference type="Proteomes" id="UP001283341"/>
    </source>
</evidence>
<dbReference type="PANTHER" id="PTHR34883">
    <property type="entry name" value="SERINE-RICH PROTEIN, PUTATIVE-RELATED-RELATED"/>
    <property type="match status" value="1"/>
</dbReference>
<feature type="chain" id="PRO_5042277937" description="Cupredoxin" evidence="2">
    <location>
        <begin position="18"/>
        <end position="209"/>
    </location>
</feature>
<dbReference type="PANTHER" id="PTHR34883:SF17">
    <property type="entry name" value="CUPREDOXIN"/>
    <property type="match status" value="1"/>
</dbReference>